<accession>A0ABX8AYS2</accession>
<proteinExistence type="predicted"/>
<dbReference type="Proteomes" id="UP000677668">
    <property type="component" value="Chromosome 1"/>
</dbReference>
<evidence type="ECO:0000313" key="4">
    <source>
        <dbReference type="Proteomes" id="UP000677668"/>
    </source>
</evidence>
<dbReference type="InterPro" id="IPR003743">
    <property type="entry name" value="Zf-RING_7"/>
</dbReference>
<reference evidence="3 4" key="1">
    <citation type="submission" date="2021-03" db="EMBL/GenBank/DDBJ databases">
        <title>Genomic and phenotypic characterization of Chloracidobacterium isolates provides evidence for multiple species.</title>
        <authorList>
            <person name="Saini M.K."/>
            <person name="Costas A.M.G."/>
            <person name="Tank M."/>
            <person name="Bryant D.A."/>
        </authorList>
    </citation>
    <scope>NUCLEOTIDE SEQUENCE [LARGE SCALE GENOMIC DNA]</scope>
    <source>
        <strain evidence="3 4">N</strain>
    </source>
</reference>
<name>A0ABX8AYS2_9BACT</name>
<evidence type="ECO:0000313" key="3">
    <source>
        <dbReference type="EMBL" id="QUV93863.1"/>
    </source>
</evidence>
<dbReference type="RefSeq" id="WP_211422202.1">
    <property type="nucleotide sequence ID" value="NZ_CP072642.1"/>
</dbReference>
<feature type="domain" description="C4-type zinc ribbon" evidence="2">
    <location>
        <begin position="198"/>
        <end position="230"/>
    </location>
</feature>
<sequence>MSQDLELLIALQETDRQLAECQTKTRQFAIERERIESEFQHHIAAYTTAQTNLDAVRRRLRDLESDLVHFQSQFAKYTADLQRVRNQREYETAIREIDTAKKSVAQCESKIAEARAEAAKLEAEVALHAPEIEKRRAETDAALAENARAEAAYLAEVERIRVRRREMETKLSKTWLTNYTRVAKLRGGHVMAQVINGTCSACRMRLRPQVYSLVRQGIGIHTCDSCGRILFYRPEGSATASAEQVAAAGADS</sequence>
<dbReference type="Gene3D" id="1.10.287.1490">
    <property type="match status" value="1"/>
</dbReference>
<dbReference type="EMBL" id="CP072642">
    <property type="protein sequence ID" value="QUV93863.1"/>
    <property type="molecule type" value="Genomic_DNA"/>
</dbReference>
<feature type="coiled-coil region" evidence="1">
    <location>
        <begin position="46"/>
        <end position="124"/>
    </location>
</feature>
<organism evidence="3 4">
    <name type="scientific">Chloracidobacterium sp. N</name>
    <dbReference type="NCBI Taxonomy" id="2821540"/>
    <lineage>
        <taxon>Bacteria</taxon>
        <taxon>Pseudomonadati</taxon>
        <taxon>Acidobacteriota</taxon>
        <taxon>Terriglobia</taxon>
        <taxon>Terriglobales</taxon>
        <taxon>Acidobacteriaceae</taxon>
        <taxon>Chloracidobacterium</taxon>
        <taxon>Chloracidobacterium aggregatum</taxon>
    </lineage>
</organism>
<dbReference type="Pfam" id="PF02591">
    <property type="entry name" value="Zn_ribbon_9"/>
    <property type="match status" value="1"/>
</dbReference>
<keyword evidence="1" id="KW-0175">Coiled coil</keyword>
<evidence type="ECO:0000256" key="1">
    <source>
        <dbReference type="SAM" id="Coils"/>
    </source>
</evidence>
<keyword evidence="4" id="KW-1185">Reference proteome</keyword>
<evidence type="ECO:0000259" key="2">
    <source>
        <dbReference type="Pfam" id="PF02591"/>
    </source>
</evidence>
<gene>
    <name evidence="3" type="ORF">J8C05_10965</name>
</gene>
<protein>
    <recommendedName>
        <fullName evidence="2">C4-type zinc ribbon domain-containing protein</fullName>
    </recommendedName>
</protein>